<dbReference type="Pfam" id="PF18985">
    <property type="entry name" value="DUF5718"/>
    <property type="match status" value="1"/>
</dbReference>
<dbReference type="Proteomes" id="UP000501466">
    <property type="component" value="Chromosome"/>
</dbReference>
<proteinExistence type="predicted"/>
<dbReference type="KEGG" id="tzo:THMIRHAT_09300"/>
<accession>A0A6F8PMB2</accession>
<sequence>MINFTTEQLKQIPVFGIAGNFAEHLSQAGEDADFVKVKTADPLAPKGIFPIYLPNHSSFLGVYPLSSNVIKADFSSPINLHMEPEMCVLFKVDYDANQRIQTLHPQAFSAFNDCSIRKPNAKKISEKKNWGLECTGLAQDWQAIDSFNTNDSLDNLHIASFICRNQVVQTYGMDSPVRNYQYFYQKLLDWCVVTLNTQTDFGPLENLMGYLTDLGFPTQIIISLGATRYTPFGETGYLQPDDQIGIFVYDANQTSEAALMDYFSQQTAQKNAQQPNSCIGSGCIGLIQSVKALS</sequence>
<protein>
    <submittedName>
        <fullName evidence="1">Uncharacterized protein</fullName>
    </submittedName>
</protein>
<keyword evidence="2" id="KW-1185">Reference proteome</keyword>
<dbReference type="AlphaFoldDB" id="A0A6F8PMB2"/>
<evidence type="ECO:0000313" key="2">
    <source>
        <dbReference type="Proteomes" id="UP000501466"/>
    </source>
</evidence>
<dbReference type="RefSeq" id="WP_173291010.1">
    <property type="nucleotide sequence ID" value="NZ_AP021888.1"/>
</dbReference>
<dbReference type="EMBL" id="AP021888">
    <property type="protein sequence ID" value="BBP43184.1"/>
    <property type="molecule type" value="Genomic_DNA"/>
</dbReference>
<name>A0A6F8PMB2_9GAMM</name>
<evidence type="ECO:0000313" key="1">
    <source>
        <dbReference type="EMBL" id="BBP43184.1"/>
    </source>
</evidence>
<dbReference type="InterPro" id="IPR043776">
    <property type="entry name" value="DUF5718"/>
</dbReference>
<gene>
    <name evidence="1" type="ORF">THMIRHAT_09300</name>
</gene>
<organism evidence="1 2">
    <name type="scientific">Thiosulfativibrio zosterae</name>
    <dbReference type="NCBI Taxonomy" id="2675053"/>
    <lineage>
        <taxon>Bacteria</taxon>
        <taxon>Pseudomonadati</taxon>
        <taxon>Pseudomonadota</taxon>
        <taxon>Gammaproteobacteria</taxon>
        <taxon>Thiotrichales</taxon>
        <taxon>Piscirickettsiaceae</taxon>
        <taxon>Thiosulfativibrio</taxon>
    </lineage>
</organism>
<reference evidence="2" key="1">
    <citation type="submission" date="2019-11" db="EMBL/GenBank/DDBJ databases">
        <title>Isolation and characterization of two novel species in the genus Thiomicrorhabdus.</title>
        <authorList>
            <person name="Mochizuki J."/>
            <person name="Kojima H."/>
            <person name="Fukui M."/>
        </authorList>
    </citation>
    <scope>NUCLEOTIDE SEQUENCE [LARGE SCALE GENOMIC DNA]</scope>
    <source>
        <strain evidence="2">AkT22</strain>
    </source>
</reference>